<comment type="caution">
    <text evidence="1">The sequence shown here is derived from an EMBL/GenBank/DDBJ whole genome shotgun (WGS) entry which is preliminary data.</text>
</comment>
<dbReference type="EMBL" id="AVOT02009316">
    <property type="protein sequence ID" value="MBW0487862.1"/>
    <property type="molecule type" value="Genomic_DNA"/>
</dbReference>
<sequence length="104" mass="11783">MGDVIRENSDDDQDPIEEFQVEYQEETQLLIQEIHLKAGLPQDNTNKTLCKHTQDAQTFLVTPTKEMSSIHGTATNMTVCADNAQHPLIIESDENFSIVAIYYL</sequence>
<accession>A0A9Q3CSW5</accession>
<reference evidence="1" key="1">
    <citation type="submission" date="2021-03" db="EMBL/GenBank/DDBJ databases">
        <title>Draft genome sequence of rust myrtle Austropuccinia psidii MF-1, a brazilian biotype.</title>
        <authorList>
            <person name="Quecine M.C."/>
            <person name="Pachon D.M.R."/>
            <person name="Bonatelli M.L."/>
            <person name="Correr F.H."/>
            <person name="Franceschini L.M."/>
            <person name="Leite T.F."/>
            <person name="Margarido G.R.A."/>
            <person name="Almeida C.A."/>
            <person name="Ferrarezi J.A."/>
            <person name="Labate C.A."/>
        </authorList>
    </citation>
    <scope>NUCLEOTIDE SEQUENCE</scope>
    <source>
        <strain evidence="1">MF-1</strain>
    </source>
</reference>
<dbReference type="Proteomes" id="UP000765509">
    <property type="component" value="Unassembled WGS sequence"/>
</dbReference>
<gene>
    <name evidence="1" type="ORF">O181_027577</name>
</gene>
<evidence type="ECO:0000313" key="2">
    <source>
        <dbReference type="Proteomes" id="UP000765509"/>
    </source>
</evidence>
<dbReference type="AlphaFoldDB" id="A0A9Q3CSW5"/>
<evidence type="ECO:0000313" key="1">
    <source>
        <dbReference type="EMBL" id="MBW0487862.1"/>
    </source>
</evidence>
<organism evidence="1 2">
    <name type="scientific">Austropuccinia psidii MF-1</name>
    <dbReference type="NCBI Taxonomy" id="1389203"/>
    <lineage>
        <taxon>Eukaryota</taxon>
        <taxon>Fungi</taxon>
        <taxon>Dikarya</taxon>
        <taxon>Basidiomycota</taxon>
        <taxon>Pucciniomycotina</taxon>
        <taxon>Pucciniomycetes</taxon>
        <taxon>Pucciniales</taxon>
        <taxon>Sphaerophragmiaceae</taxon>
        <taxon>Austropuccinia</taxon>
    </lineage>
</organism>
<keyword evidence="2" id="KW-1185">Reference proteome</keyword>
<name>A0A9Q3CSW5_9BASI</name>
<proteinExistence type="predicted"/>
<protein>
    <submittedName>
        <fullName evidence="1">Uncharacterized protein</fullName>
    </submittedName>
</protein>